<evidence type="ECO:0000256" key="1">
    <source>
        <dbReference type="ARBA" id="ARBA00012282"/>
    </source>
</evidence>
<dbReference type="FunFam" id="3.20.20.450:FF:000001">
    <property type="entry name" value="Cyclic di-GMP phosphodiesterase yahA"/>
    <property type="match status" value="1"/>
</dbReference>
<dbReference type="NCBIfam" id="TIGR00254">
    <property type="entry name" value="GGDEF"/>
    <property type="match status" value="1"/>
</dbReference>
<dbReference type="Gene3D" id="3.20.20.450">
    <property type="entry name" value="EAL domain"/>
    <property type="match status" value="1"/>
</dbReference>
<dbReference type="InterPro" id="IPR000014">
    <property type="entry name" value="PAS"/>
</dbReference>
<dbReference type="Gene3D" id="3.30.450.40">
    <property type="match status" value="1"/>
</dbReference>
<feature type="domain" description="EAL" evidence="5">
    <location>
        <begin position="634"/>
        <end position="888"/>
    </location>
</feature>
<dbReference type="PANTHER" id="PTHR44757">
    <property type="entry name" value="DIGUANYLATE CYCLASE DGCP"/>
    <property type="match status" value="1"/>
</dbReference>
<dbReference type="Gene3D" id="3.30.70.270">
    <property type="match status" value="1"/>
</dbReference>
<reference evidence="7 8" key="1">
    <citation type="journal article" date="2017" name="Eur. J. Clin. Microbiol. Infect. Dis.">
        <title>Uncommonly isolated clinical Pseudomonas: identification and phylogenetic assignation.</title>
        <authorList>
            <person name="Mulet M."/>
            <person name="Gomila M."/>
            <person name="Ramirez A."/>
            <person name="Cardew S."/>
            <person name="Moore E.R."/>
            <person name="Lalucat J."/>
            <person name="Garcia-Valdes E."/>
        </authorList>
    </citation>
    <scope>NUCLEOTIDE SEQUENCE [LARGE SCALE GENOMIC DNA]</scope>
    <source>
        <strain evidence="7 8">SD129</strain>
    </source>
</reference>
<dbReference type="Pfam" id="PF00563">
    <property type="entry name" value="EAL"/>
    <property type="match status" value="1"/>
</dbReference>
<evidence type="ECO:0000259" key="5">
    <source>
        <dbReference type="PROSITE" id="PS50883"/>
    </source>
</evidence>
<protein>
    <recommendedName>
        <fullName evidence="1">cyclic-guanylate-specific phosphodiesterase</fullName>
        <ecNumber evidence="1">3.1.4.52</ecNumber>
    </recommendedName>
</protein>
<dbReference type="PROSITE" id="PS50113">
    <property type="entry name" value="PAC"/>
    <property type="match status" value="1"/>
</dbReference>
<evidence type="ECO:0000259" key="6">
    <source>
        <dbReference type="PROSITE" id="PS50887"/>
    </source>
</evidence>
<dbReference type="SMART" id="SM00052">
    <property type="entry name" value="EAL"/>
    <property type="match status" value="1"/>
</dbReference>
<dbReference type="InterPro" id="IPR029787">
    <property type="entry name" value="Nucleotide_cyclase"/>
</dbReference>
<dbReference type="PANTHER" id="PTHR44757:SF2">
    <property type="entry name" value="BIOFILM ARCHITECTURE MAINTENANCE PROTEIN MBAA"/>
    <property type="match status" value="1"/>
</dbReference>
<keyword evidence="8" id="KW-1185">Reference proteome</keyword>
<organism evidence="7 8">
    <name type="scientific">Stutzerimonas nosocomialis</name>
    <dbReference type="NCBI Taxonomy" id="1056496"/>
    <lineage>
        <taxon>Bacteria</taxon>
        <taxon>Pseudomonadati</taxon>
        <taxon>Pseudomonadota</taxon>
        <taxon>Gammaproteobacteria</taxon>
        <taxon>Pseudomonadales</taxon>
        <taxon>Pseudomonadaceae</taxon>
        <taxon>Stutzerimonas</taxon>
    </lineage>
</organism>
<dbReference type="InterPro" id="IPR043128">
    <property type="entry name" value="Rev_trsase/Diguanyl_cyclase"/>
</dbReference>
<dbReference type="Pfam" id="PF01590">
    <property type="entry name" value="GAF"/>
    <property type="match status" value="1"/>
</dbReference>
<feature type="domain" description="GGDEF" evidence="6">
    <location>
        <begin position="493"/>
        <end position="625"/>
    </location>
</feature>
<keyword evidence="2" id="KW-0973">c-di-GMP</keyword>
<dbReference type="InterPro" id="IPR001610">
    <property type="entry name" value="PAC"/>
</dbReference>
<evidence type="ECO:0000259" key="3">
    <source>
        <dbReference type="PROSITE" id="PS50112"/>
    </source>
</evidence>
<dbReference type="SMART" id="SM00267">
    <property type="entry name" value="GGDEF"/>
    <property type="match status" value="1"/>
</dbReference>
<dbReference type="InterPro" id="IPR052155">
    <property type="entry name" value="Biofilm_reg_signaling"/>
</dbReference>
<dbReference type="InterPro" id="IPR029016">
    <property type="entry name" value="GAF-like_dom_sf"/>
</dbReference>
<dbReference type="PROSITE" id="PS50883">
    <property type="entry name" value="EAL"/>
    <property type="match status" value="1"/>
</dbReference>
<dbReference type="CDD" id="cd00130">
    <property type="entry name" value="PAS"/>
    <property type="match status" value="1"/>
</dbReference>
<dbReference type="NCBIfam" id="TIGR00229">
    <property type="entry name" value="sensory_box"/>
    <property type="match status" value="1"/>
</dbReference>
<dbReference type="SUPFAM" id="SSF141868">
    <property type="entry name" value="EAL domain-like"/>
    <property type="match status" value="1"/>
</dbReference>
<dbReference type="EC" id="3.1.4.52" evidence="1"/>
<accession>A0A5R9QH84</accession>
<sequence>MIIHTDAASRPATEVVTQLPVPSRLGMLRFERLNEPSWALLFLDPMCERRFGLAAAELCSLIGSPYASLMEPEVRHQRHDEIQKQLADEPYYQVSYRLHTPCGVLNMLEIGEPYQQHGRPLLRGYLLATDPAQDACEHELQAQNARLRASLGLYQHAQQEHLQHLVRSHAQQALIAQLARHRYSSGNPSLEAAQLISQAACEVYNLSSASIWLLKDDQLAPVARFCGEDDGQALPPAIDTRLCPRYLEALHSDRAIDAGDARHDVRIRELTGQHLAAEVVSRLDAAIRIGGELVGMLCLEQFGTARTWQSDEIAFAGELADQYAQVLANQQRLSATHALHLFKRAVEQSASAFILVDRDGLVEYANPSFTAITQYGLEEVQGRHLSDIPAFENLSELLFDAKSVLASNNSWQGEFRSRRKNMEPYWGQLSISKVFGENGELTHYIGIYEDVTQGKLAQQHIERLAYTDNLTSLGNRPYFIRSLEERFVSEPPPRLSLMLVDIDNFKRINDTLGHQTGDKLLTSLARRLRNSMSRDTVLARFASNEFAILLDDMDVEGGQRLAADVLRTLDKPLFVDGQLISVSGSVGLACAPLHGRDPQTLMKHAGLALHKAKANGKHQVQVFTETLNAEANYKLFVENNLRRALTQNELEVFYQPKLSLRTGRLQGMEALLRWRHPEKGMIQPDQFISVAEETGLIIPIGKWVIRQACRMSLQLSALGLGNLPVAINVSPKQFSDPELLTSIAAILAEEQIAPALLELELTESLLLDATEDTRQQLLGLKALGLTLAMDDFGTGYSSLSYLKKFPIDVIKIDRSFIKDIPDSQDDMEITSAVIAMAHNLKLKVVAEGIETASQLAFLRRHRCDIGQGFLFDKAISGRDLVERLRHYRLRA</sequence>
<dbReference type="SMART" id="SM00065">
    <property type="entry name" value="GAF"/>
    <property type="match status" value="1"/>
</dbReference>
<dbReference type="PROSITE" id="PS50887">
    <property type="entry name" value="GGDEF"/>
    <property type="match status" value="1"/>
</dbReference>
<gene>
    <name evidence="7" type="ORF">DN820_05495</name>
</gene>
<dbReference type="EMBL" id="QLAG01000005">
    <property type="protein sequence ID" value="TLX64584.1"/>
    <property type="molecule type" value="Genomic_DNA"/>
</dbReference>
<dbReference type="CDD" id="cd01948">
    <property type="entry name" value="EAL"/>
    <property type="match status" value="1"/>
</dbReference>
<dbReference type="AlphaFoldDB" id="A0A5R9QH84"/>
<dbReference type="InterPro" id="IPR000700">
    <property type="entry name" value="PAS-assoc_C"/>
</dbReference>
<feature type="domain" description="PAS" evidence="3">
    <location>
        <begin position="338"/>
        <end position="385"/>
    </location>
</feature>
<dbReference type="CDD" id="cd01949">
    <property type="entry name" value="GGDEF"/>
    <property type="match status" value="1"/>
</dbReference>
<dbReference type="SUPFAM" id="SSF55781">
    <property type="entry name" value="GAF domain-like"/>
    <property type="match status" value="1"/>
</dbReference>
<evidence type="ECO:0000256" key="2">
    <source>
        <dbReference type="ARBA" id="ARBA00022636"/>
    </source>
</evidence>
<dbReference type="GO" id="GO:0071111">
    <property type="term" value="F:cyclic-guanylate-specific phosphodiesterase activity"/>
    <property type="evidence" value="ECO:0007669"/>
    <property type="project" value="UniProtKB-EC"/>
</dbReference>
<proteinExistence type="predicted"/>
<evidence type="ECO:0000259" key="4">
    <source>
        <dbReference type="PROSITE" id="PS50113"/>
    </source>
</evidence>
<feature type="domain" description="PAC" evidence="4">
    <location>
        <begin position="411"/>
        <end position="463"/>
    </location>
</feature>
<dbReference type="InterPro" id="IPR035919">
    <property type="entry name" value="EAL_sf"/>
</dbReference>
<dbReference type="SMART" id="SM00086">
    <property type="entry name" value="PAC"/>
    <property type="match status" value="1"/>
</dbReference>
<evidence type="ECO:0000313" key="7">
    <source>
        <dbReference type="EMBL" id="TLX64584.1"/>
    </source>
</evidence>
<dbReference type="Gene3D" id="3.30.450.20">
    <property type="entry name" value="PAS domain"/>
    <property type="match status" value="1"/>
</dbReference>
<dbReference type="SMART" id="SM00091">
    <property type="entry name" value="PAS"/>
    <property type="match status" value="1"/>
</dbReference>
<comment type="caution">
    <text evidence="7">The sequence shown here is derived from an EMBL/GenBank/DDBJ whole genome shotgun (WGS) entry which is preliminary data.</text>
</comment>
<name>A0A5R9QH84_9GAMM</name>
<dbReference type="InterPro" id="IPR003018">
    <property type="entry name" value="GAF"/>
</dbReference>
<dbReference type="PROSITE" id="PS50112">
    <property type="entry name" value="PAS"/>
    <property type="match status" value="1"/>
</dbReference>
<dbReference type="RefSeq" id="WP_138411122.1">
    <property type="nucleotide sequence ID" value="NZ_QLAG01000005.1"/>
</dbReference>
<dbReference type="InterPro" id="IPR000160">
    <property type="entry name" value="GGDEF_dom"/>
</dbReference>
<dbReference type="SUPFAM" id="SSF55785">
    <property type="entry name" value="PYP-like sensor domain (PAS domain)"/>
    <property type="match status" value="1"/>
</dbReference>
<dbReference type="InterPro" id="IPR035965">
    <property type="entry name" value="PAS-like_dom_sf"/>
</dbReference>
<dbReference type="Proteomes" id="UP000306753">
    <property type="component" value="Unassembled WGS sequence"/>
</dbReference>
<dbReference type="SUPFAM" id="SSF55073">
    <property type="entry name" value="Nucleotide cyclase"/>
    <property type="match status" value="1"/>
</dbReference>
<evidence type="ECO:0000313" key="8">
    <source>
        <dbReference type="Proteomes" id="UP000306753"/>
    </source>
</evidence>
<dbReference type="Pfam" id="PF13426">
    <property type="entry name" value="PAS_9"/>
    <property type="match status" value="1"/>
</dbReference>
<dbReference type="Pfam" id="PF00990">
    <property type="entry name" value="GGDEF"/>
    <property type="match status" value="1"/>
</dbReference>
<dbReference type="InterPro" id="IPR001633">
    <property type="entry name" value="EAL_dom"/>
</dbReference>